<sequence>MEVFVEFLKILLPAAVVLYGMYLTVQSFLSKETEKRLIEIRSRNTETIIPVRLQAYERICLFLERISPHNLVLRVNNPAYNALQLQQRMVADIREEYNHNLSQQVYMSDEAWLFVKNAMEEVIGLINTAASEIEKEAPAVELAKHIFEKIVSRQEDPTSRALHFVKDEIRQIF</sequence>
<dbReference type="Proteomes" id="UP000198510">
    <property type="component" value="Unassembled WGS sequence"/>
</dbReference>
<dbReference type="Pfam" id="PF25589">
    <property type="entry name" value="DUF7935"/>
    <property type="match status" value="1"/>
</dbReference>
<dbReference type="EMBL" id="FNFO01000001">
    <property type="protein sequence ID" value="SDJ91078.1"/>
    <property type="molecule type" value="Genomic_DNA"/>
</dbReference>
<dbReference type="STRING" id="1075417.SAMN05421823_101398"/>
<dbReference type="RefSeq" id="WP_089678390.1">
    <property type="nucleotide sequence ID" value="NZ_FNFO01000001.1"/>
</dbReference>
<evidence type="ECO:0000313" key="3">
    <source>
        <dbReference type="Proteomes" id="UP000198510"/>
    </source>
</evidence>
<gene>
    <name evidence="2" type="ORF">SAMN05421823_101398</name>
</gene>
<keyword evidence="1" id="KW-1133">Transmembrane helix</keyword>
<keyword evidence="3" id="KW-1185">Reference proteome</keyword>
<name>A0A1G8XKI5_9BACT</name>
<keyword evidence="1" id="KW-0472">Membrane</keyword>
<keyword evidence="1" id="KW-0812">Transmembrane</keyword>
<accession>A0A1G8XKI5</accession>
<dbReference type="OrthoDB" id="1493032at2"/>
<dbReference type="InterPro" id="IPR057695">
    <property type="entry name" value="DUF7935"/>
</dbReference>
<evidence type="ECO:0000313" key="2">
    <source>
        <dbReference type="EMBL" id="SDJ91078.1"/>
    </source>
</evidence>
<proteinExistence type="predicted"/>
<feature type="transmembrane region" description="Helical" evidence="1">
    <location>
        <begin position="6"/>
        <end position="25"/>
    </location>
</feature>
<dbReference type="AlphaFoldDB" id="A0A1G8XKI5"/>
<evidence type="ECO:0000256" key="1">
    <source>
        <dbReference type="SAM" id="Phobius"/>
    </source>
</evidence>
<protein>
    <submittedName>
        <fullName evidence="2">Uncharacterized protein</fullName>
    </submittedName>
</protein>
<reference evidence="2 3" key="1">
    <citation type="submission" date="2016-10" db="EMBL/GenBank/DDBJ databases">
        <authorList>
            <person name="de Groot N.N."/>
        </authorList>
    </citation>
    <scope>NUCLEOTIDE SEQUENCE [LARGE SCALE GENOMIC DNA]</scope>
    <source>
        <strain evidence="2 3">DSM 25186</strain>
    </source>
</reference>
<organism evidence="2 3">
    <name type="scientific">Catalinimonas alkaloidigena</name>
    <dbReference type="NCBI Taxonomy" id="1075417"/>
    <lineage>
        <taxon>Bacteria</taxon>
        <taxon>Pseudomonadati</taxon>
        <taxon>Bacteroidota</taxon>
        <taxon>Cytophagia</taxon>
        <taxon>Cytophagales</taxon>
        <taxon>Catalimonadaceae</taxon>
        <taxon>Catalinimonas</taxon>
    </lineage>
</organism>